<gene>
    <name evidence="2" type="ORF">SAMN04488103_104105</name>
</gene>
<sequence>MTTISFYARGDSNTANNASLNAKGISTTPVTQLTFTSGTGGDIKLDYNGGQNDPDTQVILNGVTQGFRVEFTGNLPTTNKLANVNGVDLRGKEITVITTADGQRFFFLNDGSGTLGVMTAFPNGAHGITGSNYAPGTVLLCFLGGTRIATPQGPRAVESLRPGDGVTTADGRTLPVRWIGDTVVGEAALQKEPALHPVIIPKNFFGPGLPLRALGLSPGHRISCSGWQTEMLFGCSEVLLPAAHLRASVKPLRPVGPITYYHILLDEHAMLIAEGLPAESFQPGARGATAMGAAETRALCDLMGTTLPELLSRPDAAQTLRQHETQVLLALLRHPQRAAAA</sequence>
<name>A0A1H8FCB8_9RHOB</name>
<dbReference type="STRING" id="933059.SAMN04488103_104105"/>
<evidence type="ECO:0000313" key="3">
    <source>
        <dbReference type="Proteomes" id="UP000198761"/>
    </source>
</evidence>
<dbReference type="EMBL" id="FOCE01000004">
    <property type="protein sequence ID" value="SEN28678.1"/>
    <property type="molecule type" value="Genomic_DNA"/>
</dbReference>
<dbReference type="AlphaFoldDB" id="A0A1H8FCB8"/>
<dbReference type="InterPro" id="IPR036844">
    <property type="entry name" value="Hint_dom_sf"/>
</dbReference>
<dbReference type="Pfam" id="PF13403">
    <property type="entry name" value="Hint_2"/>
    <property type="match status" value="1"/>
</dbReference>
<evidence type="ECO:0000259" key="1">
    <source>
        <dbReference type="Pfam" id="PF13403"/>
    </source>
</evidence>
<dbReference type="InterPro" id="IPR028992">
    <property type="entry name" value="Hedgehog/Intein_dom"/>
</dbReference>
<dbReference type="OrthoDB" id="6305173at2"/>
<evidence type="ECO:0000313" key="2">
    <source>
        <dbReference type="EMBL" id="SEN28678.1"/>
    </source>
</evidence>
<dbReference type="SUPFAM" id="SSF51294">
    <property type="entry name" value="Hedgehog/intein (Hint) domain"/>
    <property type="match status" value="1"/>
</dbReference>
<feature type="domain" description="Hedgehog/Intein (Hint)" evidence="1">
    <location>
        <begin position="141"/>
        <end position="284"/>
    </location>
</feature>
<dbReference type="RefSeq" id="WP_091300523.1">
    <property type="nucleotide sequence ID" value="NZ_FOCE01000004.1"/>
</dbReference>
<dbReference type="Proteomes" id="UP000198761">
    <property type="component" value="Unassembled WGS sequence"/>
</dbReference>
<organism evidence="2 3">
    <name type="scientific">Gemmobacter aquatilis</name>
    <dbReference type="NCBI Taxonomy" id="933059"/>
    <lineage>
        <taxon>Bacteria</taxon>
        <taxon>Pseudomonadati</taxon>
        <taxon>Pseudomonadota</taxon>
        <taxon>Alphaproteobacteria</taxon>
        <taxon>Rhodobacterales</taxon>
        <taxon>Paracoccaceae</taxon>
        <taxon>Gemmobacter</taxon>
    </lineage>
</organism>
<keyword evidence="3" id="KW-1185">Reference proteome</keyword>
<protein>
    <submittedName>
        <fullName evidence="2">Hint domain-containing protein</fullName>
    </submittedName>
</protein>
<accession>A0A1H8FCB8</accession>
<reference evidence="2 3" key="1">
    <citation type="submission" date="2016-10" db="EMBL/GenBank/DDBJ databases">
        <authorList>
            <person name="de Groot N.N."/>
        </authorList>
    </citation>
    <scope>NUCLEOTIDE SEQUENCE [LARGE SCALE GENOMIC DNA]</scope>
    <source>
        <strain evidence="2 3">DSM 3857</strain>
    </source>
</reference>
<proteinExistence type="predicted"/>